<accession>A0AAW0E4W4</accession>
<organism evidence="1 2">
    <name type="scientific">Favolaschia claudopus</name>
    <dbReference type="NCBI Taxonomy" id="2862362"/>
    <lineage>
        <taxon>Eukaryota</taxon>
        <taxon>Fungi</taxon>
        <taxon>Dikarya</taxon>
        <taxon>Basidiomycota</taxon>
        <taxon>Agaricomycotina</taxon>
        <taxon>Agaricomycetes</taxon>
        <taxon>Agaricomycetidae</taxon>
        <taxon>Agaricales</taxon>
        <taxon>Marasmiineae</taxon>
        <taxon>Mycenaceae</taxon>
        <taxon>Favolaschia</taxon>
    </lineage>
</organism>
<evidence type="ECO:0000313" key="1">
    <source>
        <dbReference type="EMBL" id="KAK7057820.1"/>
    </source>
</evidence>
<dbReference type="AlphaFoldDB" id="A0AAW0E4W4"/>
<dbReference type="Proteomes" id="UP001362999">
    <property type="component" value="Unassembled WGS sequence"/>
</dbReference>
<keyword evidence="2" id="KW-1185">Reference proteome</keyword>
<reference evidence="1 2" key="1">
    <citation type="journal article" date="2024" name="J Genomics">
        <title>Draft genome sequencing and assembly of Favolaschia claudopus CIRM-BRFM 2984 isolated from oak limbs.</title>
        <authorList>
            <person name="Navarro D."/>
            <person name="Drula E."/>
            <person name="Chaduli D."/>
            <person name="Cazenave R."/>
            <person name="Ahrendt S."/>
            <person name="Wang J."/>
            <person name="Lipzen A."/>
            <person name="Daum C."/>
            <person name="Barry K."/>
            <person name="Grigoriev I.V."/>
            <person name="Favel A."/>
            <person name="Rosso M.N."/>
            <person name="Martin F."/>
        </authorList>
    </citation>
    <scope>NUCLEOTIDE SEQUENCE [LARGE SCALE GENOMIC DNA]</scope>
    <source>
        <strain evidence="1 2">CIRM-BRFM 2984</strain>
    </source>
</reference>
<comment type="caution">
    <text evidence="1">The sequence shown here is derived from an EMBL/GenBank/DDBJ whole genome shotgun (WGS) entry which is preliminary data.</text>
</comment>
<dbReference type="EMBL" id="JAWWNJ010000004">
    <property type="protein sequence ID" value="KAK7057820.1"/>
    <property type="molecule type" value="Genomic_DNA"/>
</dbReference>
<proteinExistence type="predicted"/>
<sequence length="189" mass="20620">MVGGGQDGGPNGGLRGAFGDGKVVVVKLKKLINLSAQTGEFGSSKINRASLQGNFRTSFFPSDYITNSANRRHYNANDPKASLHSPAWKEDHPYISGSKHNPPGYHCRLNINMRRHMAEIVTYYSKTASWNSESCREKASTEATKAPTEATSMIHGASGKCKRGKDMTQNIFAAALVDSSIFLKHQQLC</sequence>
<protein>
    <submittedName>
        <fullName evidence="1">Uncharacterized protein</fullName>
    </submittedName>
</protein>
<evidence type="ECO:0000313" key="2">
    <source>
        <dbReference type="Proteomes" id="UP001362999"/>
    </source>
</evidence>
<name>A0AAW0E4W4_9AGAR</name>
<gene>
    <name evidence="1" type="ORF">R3P38DRAFT_2759988</name>
</gene>